<evidence type="ECO:0000259" key="8">
    <source>
        <dbReference type="Pfam" id="PF15378"/>
    </source>
</evidence>
<feature type="domain" description="DUF4605" evidence="8">
    <location>
        <begin position="42"/>
        <end position="100"/>
    </location>
</feature>
<comment type="subcellular location">
    <subcellularLocation>
        <location evidence="1">Membrane</location>
        <topology evidence="1">Single-pass membrane protein</topology>
    </subcellularLocation>
</comment>
<evidence type="ECO:0000313" key="10">
    <source>
        <dbReference type="Proteomes" id="UP000288216"/>
    </source>
</evidence>
<feature type="region of interest" description="Disordered" evidence="6">
    <location>
        <begin position="1"/>
        <end position="26"/>
    </location>
</feature>
<dbReference type="Pfam" id="PF15378">
    <property type="entry name" value="DUF4605"/>
    <property type="match status" value="1"/>
</dbReference>
<name>A0A401PGC7_SCYTO</name>
<dbReference type="EMBL" id="BFAA01000430">
    <property type="protein sequence ID" value="GCB72158.1"/>
    <property type="molecule type" value="Genomic_DNA"/>
</dbReference>
<sequence length="101" mass="11169">MERRGGQASQNGLTGSKRNGRSPQIPVEEEEAAIDDCKKMGTLFGELNKCLLRIGFSRMHFGTHVVEPVVMVFFWVMLGFLGLQALSLVGALCLVIIFIQE</sequence>
<evidence type="ECO:0000256" key="6">
    <source>
        <dbReference type="SAM" id="MobiDB-lite"/>
    </source>
</evidence>
<feature type="compositionally biased region" description="Polar residues" evidence="6">
    <location>
        <begin position="7"/>
        <end position="17"/>
    </location>
</feature>
<comment type="similarity">
    <text evidence="2">Belongs to the FAM241 family.</text>
</comment>
<evidence type="ECO:0000256" key="7">
    <source>
        <dbReference type="SAM" id="Phobius"/>
    </source>
</evidence>
<dbReference type="OMA" id="MCSAGQL"/>
<keyword evidence="10" id="KW-1185">Reference proteome</keyword>
<keyword evidence="3 7" id="KW-0812">Transmembrane</keyword>
<organism evidence="9 10">
    <name type="scientific">Scyliorhinus torazame</name>
    <name type="common">Cloudy catshark</name>
    <name type="synonym">Catulus torazame</name>
    <dbReference type="NCBI Taxonomy" id="75743"/>
    <lineage>
        <taxon>Eukaryota</taxon>
        <taxon>Metazoa</taxon>
        <taxon>Chordata</taxon>
        <taxon>Craniata</taxon>
        <taxon>Vertebrata</taxon>
        <taxon>Chondrichthyes</taxon>
        <taxon>Elasmobranchii</taxon>
        <taxon>Galeomorphii</taxon>
        <taxon>Galeoidea</taxon>
        <taxon>Carcharhiniformes</taxon>
        <taxon>Scyliorhinidae</taxon>
        <taxon>Scyliorhinus</taxon>
    </lineage>
</organism>
<evidence type="ECO:0000256" key="3">
    <source>
        <dbReference type="ARBA" id="ARBA00022692"/>
    </source>
</evidence>
<accession>A0A401PGC7</accession>
<gene>
    <name evidence="9" type="ORF">scyTo_0001850</name>
</gene>
<evidence type="ECO:0000256" key="4">
    <source>
        <dbReference type="ARBA" id="ARBA00022989"/>
    </source>
</evidence>
<dbReference type="OrthoDB" id="9903800at2759"/>
<protein>
    <recommendedName>
        <fullName evidence="8">DUF4605 domain-containing protein</fullName>
    </recommendedName>
</protein>
<evidence type="ECO:0000313" key="9">
    <source>
        <dbReference type="EMBL" id="GCB72158.1"/>
    </source>
</evidence>
<dbReference type="AlphaFoldDB" id="A0A401PGC7"/>
<dbReference type="InterPro" id="IPR027953">
    <property type="entry name" value="DUF4605"/>
</dbReference>
<keyword evidence="5 7" id="KW-0472">Membrane</keyword>
<evidence type="ECO:0000256" key="2">
    <source>
        <dbReference type="ARBA" id="ARBA00006165"/>
    </source>
</evidence>
<evidence type="ECO:0000256" key="5">
    <source>
        <dbReference type="ARBA" id="ARBA00023136"/>
    </source>
</evidence>
<dbReference type="PANTHER" id="PTHR33690">
    <property type="entry name" value="DUF4605 DOMAIN-CONTAINING PROTEIN"/>
    <property type="match status" value="1"/>
</dbReference>
<dbReference type="InterPro" id="IPR052502">
    <property type="entry name" value="FAM241_domain"/>
</dbReference>
<feature type="transmembrane region" description="Helical" evidence="7">
    <location>
        <begin position="72"/>
        <end position="99"/>
    </location>
</feature>
<comment type="caution">
    <text evidence="9">The sequence shown here is derived from an EMBL/GenBank/DDBJ whole genome shotgun (WGS) entry which is preliminary data.</text>
</comment>
<dbReference type="STRING" id="75743.A0A401PGC7"/>
<proteinExistence type="inferred from homology"/>
<reference evidence="9 10" key="1">
    <citation type="journal article" date="2018" name="Nat. Ecol. Evol.">
        <title>Shark genomes provide insights into elasmobranch evolution and the origin of vertebrates.</title>
        <authorList>
            <person name="Hara Y"/>
            <person name="Yamaguchi K"/>
            <person name="Onimaru K"/>
            <person name="Kadota M"/>
            <person name="Koyanagi M"/>
            <person name="Keeley SD"/>
            <person name="Tatsumi K"/>
            <person name="Tanaka K"/>
            <person name="Motone F"/>
            <person name="Kageyama Y"/>
            <person name="Nozu R"/>
            <person name="Adachi N"/>
            <person name="Nishimura O"/>
            <person name="Nakagawa R"/>
            <person name="Tanegashima C"/>
            <person name="Kiyatake I"/>
            <person name="Matsumoto R"/>
            <person name="Murakumo K"/>
            <person name="Nishida K"/>
            <person name="Terakita A"/>
            <person name="Kuratani S"/>
            <person name="Sato K"/>
            <person name="Hyodo S Kuraku.S."/>
        </authorList>
    </citation>
    <scope>NUCLEOTIDE SEQUENCE [LARGE SCALE GENOMIC DNA]</scope>
</reference>
<dbReference type="GO" id="GO:0016020">
    <property type="term" value="C:membrane"/>
    <property type="evidence" value="ECO:0007669"/>
    <property type="project" value="UniProtKB-SubCell"/>
</dbReference>
<dbReference type="PANTHER" id="PTHR33690:SF1">
    <property type="entry name" value="FAMILY WITH SEQUENCE SIMILARITY 241 MEMBER A"/>
    <property type="match status" value="1"/>
</dbReference>
<dbReference type="Proteomes" id="UP000288216">
    <property type="component" value="Unassembled WGS sequence"/>
</dbReference>
<evidence type="ECO:0000256" key="1">
    <source>
        <dbReference type="ARBA" id="ARBA00004167"/>
    </source>
</evidence>
<keyword evidence="4 7" id="KW-1133">Transmembrane helix</keyword>